<dbReference type="EMBL" id="RBED01000091">
    <property type="protein sequence ID" value="RNL55625.1"/>
    <property type="molecule type" value="Genomic_DNA"/>
</dbReference>
<proteinExistence type="predicted"/>
<evidence type="ECO:0000259" key="1">
    <source>
        <dbReference type="Pfam" id="PF12697"/>
    </source>
</evidence>
<comment type="caution">
    <text evidence="2">The sequence shown here is derived from an EMBL/GenBank/DDBJ whole genome shotgun (WGS) entry which is preliminary data.</text>
</comment>
<keyword evidence="3" id="KW-1185">Reference proteome</keyword>
<dbReference type="SUPFAM" id="SSF53474">
    <property type="entry name" value="alpha/beta-Hydrolases"/>
    <property type="match status" value="1"/>
</dbReference>
<dbReference type="PANTHER" id="PTHR37017">
    <property type="entry name" value="AB HYDROLASE-1 DOMAIN-CONTAINING PROTEIN-RELATED"/>
    <property type="match status" value="1"/>
</dbReference>
<evidence type="ECO:0000313" key="3">
    <source>
        <dbReference type="Proteomes" id="UP000273807"/>
    </source>
</evidence>
<dbReference type="Proteomes" id="UP000273807">
    <property type="component" value="Unassembled WGS sequence"/>
</dbReference>
<gene>
    <name evidence="2" type="ORF">D7003_09400</name>
</gene>
<dbReference type="InterPro" id="IPR000073">
    <property type="entry name" value="AB_hydrolase_1"/>
</dbReference>
<dbReference type="InterPro" id="IPR029058">
    <property type="entry name" value="AB_hydrolase_fold"/>
</dbReference>
<dbReference type="OrthoDB" id="9773549at2"/>
<dbReference type="RefSeq" id="WP_123255198.1">
    <property type="nucleotide sequence ID" value="NZ_RBED01000091.1"/>
</dbReference>
<reference evidence="2 3" key="1">
    <citation type="submission" date="2018-10" db="EMBL/GenBank/DDBJ databases">
        <title>Genome sequencing of Arthrobacter oryzae TNB02.</title>
        <authorList>
            <person name="Cho Y.-J."/>
            <person name="Cho A."/>
            <person name="Kim O.-S."/>
        </authorList>
    </citation>
    <scope>NUCLEOTIDE SEQUENCE [LARGE SCALE GENOMIC DNA]</scope>
    <source>
        <strain evidence="2 3">TNB02</strain>
    </source>
</reference>
<dbReference type="Gene3D" id="3.40.50.1820">
    <property type="entry name" value="alpha/beta hydrolase"/>
    <property type="match status" value="1"/>
</dbReference>
<keyword evidence="2" id="KW-0378">Hydrolase</keyword>
<feature type="domain" description="AB hydrolase-1" evidence="1">
    <location>
        <begin position="4"/>
        <end position="229"/>
    </location>
</feature>
<dbReference type="AlphaFoldDB" id="A0A3N0C0A0"/>
<dbReference type="PANTHER" id="PTHR37017:SF11">
    <property type="entry name" value="ESTERASE_LIPASE_THIOESTERASE DOMAIN-CONTAINING PROTEIN"/>
    <property type="match status" value="1"/>
</dbReference>
<accession>A0A3N0C0A0</accession>
<dbReference type="Pfam" id="PF12697">
    <property type="entry name" value="Abhydrolase_6"/>
    <property type="match status" value="1"/>
</dbReference>
<sequence>MGTLVIVHGGWGGGWEWTPVARKIRDRGHDVFTPTLTGLGERAHLGGAATCLSDHIDDVLAVLKFENLHEVVLCGHSYGGMVVTGVADRAADRIRLLVHVDAFAPKDGESLIDLIPSEIAEGMGAMAAERDDGRLPIFPDLLPAEGVLPDEVRNAYIERLVPHPAATANEPVKLSGAIDQLPRAYVHCTGYADSLMGPAVERARTEGWAVRELGTEHDLHLFDPDGTVAVLDELARSGAGA</sequence>
<name>A0A3N0C0A0_9MICC</name>
<dbReference type="InterPro" id="IPR052897">
    <property type="entry name" value="Sec-Metab_Biosynth_Hydrolase"/>
</dbReference>
<protein>
    <submittedName>
        <fullName evidence="2">Alpha/beta fold hydrolase</fullName>
    </submittedName>
</protein>
<organism evidence="2 3">
    <name type="scientific">Arthrobacter oryzae</name>
    <dbReference type="NCBI Taxonomy" id="409290"/>
    <lineage>
        <taxon>Bacteria</taxon>
        <taxon>Bacillati</taxon>
        <taxon>Actinomycetota</taxon>
        <taxon>Actinomycetes</taxon>
        <taxon>Micrococcales</taxon>
        <taxon>Micrococcaceae</taxon>
        <taxon>Arthrobacter</taxon>
    </lineage>
</organism>
<evidence type="ECO:0000313" key="2">
    <source>
        <dbReference type="EMBL" id="RNL55625.1"/>
    </source>
</evidence>
<dbReference type="GO" id="GO:0016787">
    <property type="term" value="F:hydrolase activity"/>
    <property type="evidence" value="ECO:0007669"/>
    <property type="project" value="UniProtKB-KW"/>
</dbReference>